<dbReference type="OrthoDB" id="3940576at2759"/>
<name>A0A6A6HNB1_VIRVR</name>
<keyword evidence="2" id="KW-1185">Reference proteome</keyword>
<accession>A0A6A6HNB1</accession>
<organism evidence="1 2">
    <name type="scientific">Viridothelium virens</name>
    <name type="common">Speckled blister lichen</name>
    <name type="synonym">Trypethelium virens</name>
    <dbReference type="NCBI Taxonomy" id="1048519"/>
    <lineage>
        <taxon>Eukaryota</taxon>
        <taxon>Fungi</taxon>
        <taxon>Dikarya</taxon>
        <taxon>Ascomycota</taxon>
        <taxon>Pezizomycotina</taxon>
        <taxon>Dothideomycetes</taxon>
        <taxon>Dothideomycetes incertae sedis</taxon>
        <taxon>Trypetheliales</taxon>
        <taxon>Trypetheliaceae</taxon>
        <taxon>Viridothelium</taxon>
    </lineage>
</organism>
<dbReference type="Proteomes" id="UP000800092">
    <property type="component" value="Unassembled WGS sequence"/>
</dbReference>
<gene>
    <name evidence="1" type="ORF">EV356DRAFT_528079</name>
</gene>
<evidence type="ECO:0000313" key="1">
    <source>
        <dbReference type="EMBL" id="KAF2239481.1"/>
    </source>
</evidence>
<reference evidence="1" key="1">
    <citation type="journal article" date="2020" name="Stud. Mycol.">
        <title>101 Dothideomycetes genomes: a test case for predicting lifestyles and emergence of pathogens.</title>
        <authorList>
            <person name="Haridas S."/>
            <person name="Albert R."/>
            <person name="Binder M."/>
            <person name="Bloem J."/>
            <person name="Labutti K."/>
            <person name="Salamov A."/>
            <person name="Andreopoulos B."/>
            <person name="Baker S."/>
            <person name="Barry K."/>
            <person name="Bills G."/>
            <person name="Bluhm B."/>
            <person name="Cannon C."/>
            <person name="Castanera R."/>
            <person name="Culley D."/>
            <person name="Daum C."/>
            <person name="Ezra D."/>
            <person name="Gonzalez J."/>
            <person name="Henrissat B."/>
            <person name="Kuo A."/>
            <person name="Liang C."/>
            <person name="Lipzen A."/>
            <person name="Lutzoni F."/>
            <person name="Magnuson J."/>
            <person name="Mondo S."/>
            <person name="Nolan M."/>
            <person name="Ohm R."/>
            <person name="Pangilinan J."/>
            <person name="Park H.-J."/>
            <person name="Ramirez L."/>
            <person name="Alfaro M."/>
            <person name="Sun H."/>
            <person name="Tritt A."/>
            <person name="Yoshinaga Y."/>
            <person name="Zwiers L.-H."/>
            <person name="Turgeon B."/>
            <person name="Goodwin S."/>
            <person name="Spatafora J."/>
            <person name="Crous P."/>
            <person name="Grigoriev I."/>
        </authorList>
    </citation>
    <scope>NUCLEOTIDE SEQUENCE</scope>
    <source>
        <strain evidence="1">Tuck. ex Michener</strain>
    </source>
</reference>
<proteinExistence type="predicted"/>
<evidence type="ECO:0008006" key="3">
    <source>
        <dbReference type="Google" id="ProtNLM"/>
    </source>
</evidence>
<sequence length="264" mass="28912">MTSESKVFIAGVGFSPAPPGGSPTNEFIAALVSTATKALLDAGLSYDDVARGVTSDRSHTSIHGSEAFEVFEEGGVAVDEVERGSELHTSFCWVRDRGAPCVLMIAVEESAAVAFVLVSGSFLWSRRYLKDSAALIRESGAPRPKLDGPPGEMLYDVCLLVWVLRGWSHAKGIAARGGRFFYRDRRSQSIELSRADAKAIPRWEEVKYRQDGKHRLGYNPAVETKDISQEDLEAVRVSSKRQKGMGDWTQFDRKGGDKAALSRL</sequence>
<dbReference type="EMBL" id="ML991772">
    <property type="protein sequence ID" value="KAF2239481.1"/>
    <property type="molecule type" value="Genomic_DNA"/>
</dbReference>
<protein>
    <recommendedName>
        <fullName evidence="3">Thiolase-like protein type 1 additional C-terminal domain-containing protein</fullName>
    </recommendedName>
</protein>
<evidence type="ECO:0000313" key="2">
    <source>
        <dbReference type="Proteomes" id="UP000800092"/>
    </source>
</evidence>
<dbReference type="AlphaFoldDB" id="A0A6A6HNB1"/>